<dbReference type="GeneTree" id="ENSGT00940000163777"/>
<dbReference type="FunFam" id="2.60.40.60:FF:000004">
    <property type="entry name" value="Protocadherin 1 gamma 2"/>
    <property type="match status" value="1"/>
</dbReference>
<dbReference type="FunFam" id="2.60.40.60:FF:000002">
    <property type="entry name" value="Protocadherin alpha 2"/>
    <property type="match status" value="1"/>
</dbReference>
<evidence type="ECO:0000256" key="12">
    <source>
        <dbReference type="PROSITE-ProRule" id="PRU00043"/>
    </source>
</evidence>
<evidence type="ECO:0000256" key="13">
    <source>
        <dbReference type="SAM" id="Phobius"/>
    </source>
</evidence>
<dbReference type="GO" id="GO:0005886">
    <property type="term" value="C:plasma membrane"/>
    <property type="evidence" value="ECO:0007669"/>
    <property type="project" value="UniProtKB-SubCell"/>
</dbReference>
<dbReference type="Ensembl" id="ENSTMTT00000023591.1">
    <property type="protein sequence ID" value="ENSTMTP00000022785.1"/>
    <property type="gene ID" value="ENSTMTG00000016620.1"/>
</dbReference>
<keyword evidence="9 13" id="KW-0472">Membrane</keyword>
<evidence type="ECO:0000256" key="11">
    <source>
        <dbReference type="ARBA" id="ARBA00074462"/>
    </source>
</evidence>
<feature type="domain" description="Cadherin" evidence="14">
    <location>
        <begin position="32"/>
        <end position="138"/>
    </location>
</feature>
<evidence type="ECO:0000256" key="8">
    <source>
        <dbReference type="ARBA" id="ARBA00022989"/>
    </source>
</evidence>
<reference evidence="15" key="1">
    <citation type="submission" date="2025-08" db="UniProtKB">
        <authorList>
            <consortium name="Ensembl"/>
        </authorList>
    </citation>
    <scope>IDENTIFICATION</scope>
</reference>
<dbReference type="GO" id="GO:0005509">
    <property type="term" value="F:calcium ion binding"/>
    <property type="evidence" value="ECO:0007669"/>
    <property type="project" value="UniProtKB-UniRule"/>
</dbReference>
<dbReference type="PANTHER" id="PTHR24028:SF349">
    <property type="entry name" value="PROTOCADHERIN GAMMA-C5"/>
    <property type="match status" value="1"/>
</dbReference>
<feature type="transmembrane region" description="Helical" evidence="13">
    <location>
        <begin position="699"/>
        <end position="721"/>
    </location>
</feature>
<feature type="domain" description="Cadherin" evidence="14">
    <location>
        <begin position="461"/>
        <end position="573"/>
    </location>
</feature>
<dbReference type="Pfam" id="PF08266">
    <property type="entry name" value="Cadherin_2"/>
    <property type="match status" value="1"/>
</dbReference>
<name>A0A674JN50_9SAUR</name>
<proteinExistence type="predicted"/>
<evidence type="ECO:0000259" key="14">
    <source>
        <dbReference type="PROSITE" id="PS50268"/>
    </source>
</evidence>
<keyword evidence="4" id="KW-0732">Signal</keyword>
<comment type="subcellular location">
    <subcellularLocation>
        <location evidence="1">Cell membrane</location>
        <topology evidence="1">Single-pass type I membrane protein</topology>
    </subcellularLocation>
</comment>
<dbReference type="PROSITE" id="PS50268">
    <property type="entry name" value="CADHERIN_2"/>
    <property type="match status" value="6"/>
</dbReference>
<dbReference type="Pfam" id="PF00028">
    <property type="entry name" value="Cadherin"/>
    <property type="match status" value="5"/>
</dbReference>
<feature type="domain" description="Cadherin" evidence="14">
    <location>
        <begin position="248"/>
        <end position="355"/>
    </location>
</feature>
<evidence type="ECO:0000256" key="9">
    <source>
        <dbReference type="ARBA" id="ARBA00023136"/>
    </source>
</evidence>
<dbReference type="FunFam" id="2.60.40.60:FF:000001">
    <property type="entry name" value="Protocadherin alpha 2"/>
    <property type="match status" value="1"/>
</dbReference>
<evidence type="ECO:0000256" key="5">
    <source>
        <dbReference type="ARBA" id="ARBA00022737"/>
    </source>
</evidence>
<evidence type="ECO:0000256" key="6">
    <source>
        <dbReference type="ARBA" id="ARBA00022837"/>
    </source>
</evidence>
<evidence type="ECO:0000256" key="2">
    <source>
        <dbReference type="ARBA" id="ARBA00022475"/>
    </source>
</evidence>
<evidence type="ECO:0000313" key="16">
    <source>
        <dbReference type="Proteomes" id="UP000472274"/>
    </source>
</evidence>
<feature type="domain" description="Cadherin" evidence="14">
    <location>
        <begin position="356"/>
        <end position="460"/>
    </location>
</feature>
<organism evidence="15 16">
    <name type="scientific">Terrapene triunguis</name>
    <name type="common">Three-toed box turtle</name>
    <dbReference type="NCBI Taxonomy" id="2587831"/>
    <lineage>
        <taxon>Eukaryota</taxon>
        <taxon>Metazoa</taxon>
        <taxon>Chordata</taxon>
        <taxon>Craniata</taxon>
        <taxon>Vertebrata</taxon>
        <taxon>Euteleostomi</taxon>
        <taxon>Archelosauria</taxon>
        <taxon>Testudinata</taxon>
        <taxon>Testudines</taxon>
        <taxon>Cryptodira</taxon>
        <taxon>Durocryptodira</taxon>
        <taxon>Testudinoidea</taxon>
        <taxon>Emydidae</taxon>
        <taxon>Terrapene</taxon>
    </lineage>
</organism>
<keyword evidence="16" id="KW-1185">Reference proteome</keyword>
<dbReference type="InterPro" id="IPR002126">
    <property type="entry name" value="Cadherin-like_dom"/>
</dbReference>
<keyword evidence="7" id="KW-0130">Cell adhesion</keyword>
<sequence length="825" mass="89901">MCNFPDCECRGFLQWQVGALLLVFFPLRGGGQAAQIRYSIPEELAPGSFVGDVARDLGLDAARVASRQLQILPGSAQRHFRAEAQTGVLVVEERIDRERLCGSSPRCLLYLEILLANPLASHRVEVEVLDVNDNAPAFLTSLTRLEIAESAAPGARFPLEPAEDLDFGANSVSIYRLSPPGCFTLSVKNLKDGRKHPELVLEKALDREQQEQHRLVLTALDGGLPAKSGTAEIVVSVIDANDNPPVFGQPVYKITLLENAPEGTMVIKLNATDQDEGTNGEIAYSFSSHTRQKIRRLFSIQERTGEVRVLGNVDYEEGTVYEIDVRAKDKGSPSMDAHCSVLVEIKDVNDNAPSVRFTLLSATVREDAPVGTAVALLSVSDGDSRENGEVQLQLPADIPFQIVSSFRNHYSLVTSGPLDREEVSEYKVVITATDSGSPPLSSQSNLLINISDLNDNPPRFSQPAYQAEVPENNALGVPICSVSAFDPDLGPNSQLSYSIVDSTVQGLPVSSYVYVSAENGTIYSSSSFDHEQIKQIVVQIQARDGGSPPLSTNGSNVTVYVFILDQNDNAPVILHPVTGSQVAAPQRIPQSVPAGYMVTKVTAVDADSGHNAWLSYSLLPQSTDPSLFRVASYTGEIRTTRGFQDTDLAAQKIVVLVKDNGDPALSCTVTIMVSLEDKASEENFKSRDFLTNPKDKPDLTLYLIIALVAVSMVCLVTFIVFSAKCLRKRDRYSCCCLSNSPSRDIFKHSSPKLQLNTDGTLKYMEVTLRPTDSQSQCYRTCFSPGSDRMSADPFLSVTLLQIHSSSPSSLSRHAFFAVHSFSLWI</sequence>
<dbReference type="FunFam" id="2.60.40.60:FF:000185">
    <property type="entry name" value="Protocadherin 2 alpha c"/>
    <property type="match status" value="1"/>
</dbReference>
<dbReference type="PRINTS" id="PR00205">
    <property type="entry name" value="CADHERIN"/>
</dbReference>
<evidence type="ECO:0000256" key="3">
    <source>
        <dbReference type="ARBA" id="ARBA00022692"/>
    </source>
</evidence>
<reference evidence="15" key="2">
    <citation type="submission" date="2025-09" db="UniProtKB">
        <authorList>
            <consortium name="Ensembl"/>
        </authorList>
    </citation>
    <scope>IDENTIFICATION</scope>
</reference>
<dbReference type="SUPFAM" id="SSF49313">
    <property type="entry name" value="Cadherin-like"/>
    <property type="match status" value="6"/>
</dbReference>
<keyword evidence="10" id="KW-0325">Glycoprotein</keyword>
<dbReference type="InterPro" id="IPR020894">
    <property type="entry name" value="Cadherin_CS"/>
</dbReference>
<accession>A0A674JN50</accession>
<keyword evidence="8 13" id="KW-1133">Transmembrane helix</keyword>
<evidence type="ECO:0000256" key="1">
    <source>
        <dbReference type="ARBA" id="ARBA00004251"/>
    </source>
</evidence>
<dbReference type="Gene3D" id="2.60.40.60">
    <property type="entry name" value="Cadherins"/>
    <property type="match status" value="6"/>
</dbReference>
<feature type="domain" description="Cadherin" evidence="14">
    <location>
        <begin position="580"/>
        <end position="699"/>
    </location>
</feature>
<dbReference type="InterPro" id="IPR032455">
    <property type="entry name" value="Cadherin_C"/>
</dbReference>
<dbReference type="InterPro" id="IPR015919">
    <property type="entry name" value="Cadherin-like_sf"/>
</dbReference>
<dbReference type="InterPro" id="IPR050174">
    <property type="entry name" value="Protocadherin/Cadherin-CA"/>
</dbReference>
<keyword evidence="2" id="KW-1003">Cell membrane</keyword>
<dbReference type="Proteomes" id="UP000472274">
    <property type="component" value="Unplaced"/>
</dbReference>
<dbReference type="FunFam" id="2.60.40.60:FF:000018">
    <property type="entry name" value="Protocadherin gamma c3"/>
    <property type="match status" value="1"/>
</dbReference>
<evidence type="ECO:0000256" key="10">
    <source>
        <dbReference type="ARBA" id="ARBA00023180"/>
    </source>
</evidence>
<dbReference type="Pfam" id="PF16492">
    <property type="entry name" value="Cadherin_C_2"/>
    <property type="match status" value="1"/>
</dbReference>
<dbReference type="AlphaFoldDB" id="A0A674JN50"/>
<keyword evidence="6 12" id="KW-0106">Calcium</keyword>
<dbReference type="CDD" id="cd11304">
    <property type="entry name" value="Cadherin_repeat"/>
    <property type="match status" value="6"/>
</dbReference>
<keyword evidence="3 13" id="KW-0812">Transmembrane</keyword>
<feature type="domain" description="Cadherin" evidence="14">
    <location>
        <begin position="139"/>
        <end position="247"/>
    </location>
</feature>
<evidence type="ECO:0000256" key="7">
    <source>
        <dbReference type="ARBA" id="ARBA00022889"/>
    </source>
</evidence>
<dbReference type="PANTHER" id="PTHR24028">
    <property type="entry name" value="CADHERIN-87A"/>
    <property type="match status" value="1"/>
</dbReference>
<dbReference type="SMART" id="SM00112">
    <property type="entry name" value="CA"/>
    <property type="match status" value="6"/>
</dbReference>
<dbReference type="GO" id="GO:0007156">
    <property type="term" value="P:homophilic cell adhesion via plasma membrane adhesion molecules"/>
    <property type="evidence" value="ECO:0007669"/>
    <property type="project" value="InterPro"/>
</dbReference>
<evidence type="ECO:0000313" key="15">
    <source>
        <dbReference type="Ensembl" id="ENSTMTP00000022785.1"/>
    </source>
</evidence>
<dbReference type="FunFam" id="2.60.40.60:FF:000006">
    <property type="entry name" value="Protocadherin alpha 2"/>
    <property type="match status" value="1"/>
</dbReference>
<keyword evidence="5" id="KW-0677">Repeat</keyword>
<dbReference type="InterPro" id="IPR013164">
    <property type="entry name" value="Cadherin_N"/>
</dbReference>
<evidence type="ECO:0000256" key="4">
    <source>
        <dbReference type="ARBA" id="ARBA00022729"/>
    </source>
</evidence>
<dbReference type="PROSITE" id="PS00232">
    <property type="entry name" value="CADHERIN_1"/>
    <property type="match status" value="3"/>
</dbReference>
<protein>
    <recommendedName>
        <fullName evidence="11">Protocadherin gamma-C3</fullName>
    </recommendedName>
</protein>